<dbReference type="PANTHER" id="PTHR39330">
    <property type="entry name" value="ETHANOLAMINE AMMONIA-LYASE LIGHT CHAIN"/>
    <property type="match status" value="1"/>
</dbReference>
<dbReference type="InterPro" id="IPR042255">
    <property type="entry name" value="EutC_N"/>
</dbReference>
<feature type="binding site" evidence="5">
    <location>
        <position position="204"/>
    </location>
    <ligand>
        <name>adenosylcob(III)alamin</name>
        <dbReference type="ChEBI" id="CHEBI:18408"/>
    </ligand>
</feature>
<organism evidence="6 7">
    <name type="scientific">Xanthocytophaga flava</name>
    <dbReference type="NCBI Taxonomy" id="3048013"/>
    <lineage>
        <taxon>Bacteria</taxon>
        <taxon>Pseudomonadati</taxon>
        <taxon>Bacteroidota</taxon>
        <taxon>Cytophagia</taxon>
        <taxon>Cytophagales</taxon>
        <taxon>Rhodocytophagaceae</taxon>
        <taxon>Xanthocytophaga</taxon>
    </lineage>
</organism>
<comment type="catalytic activity">
    <reaction evidence="5">
        <text>ethanolamine = acetaldehyde + NH4(+)</text>
        <dbReference type="Rhea" id="RHEA:15313"/>
        <dbReference type="ChEBI" id="CHEBI:15343"/>
        <dbReference type="ChEBI" id="CHEBI:28938"/>
        <dbReference type="ChEBI" id="CHEBI:57603"/>
        <dbReference type="EC" id="4.3.1.7"/>
    </reaction>
</comment>
<comment type="caution">
    <text evidence="6">The sequence shown here is derived from an EMBL/GenBank/DDBJ whole genome shotgun (WGS) entry which is preliminary data.</text>
</comment>
<dbReference type="NCBIfam" id="NF003971">
    <property type="entry name" value="PRK05465.1"/>
    <property type="match status" value="1"/>
</dbReference>
<evidence type="ECO:0000256" key="3">
    <source>
        <dbReference type="ARBA" id="ARBA00023285"/>
    </source>
</evidence>
<keyword evidence="2 5" id="KW-0456">Lyase</keyword>
<dbReference type="Pfam" id="PF05985">
    <property type="entry name" value="EutC"/>
    <property type="match status" value="1"/>
</dbReference>
<evidence type="ECO:0000256" key="4">
    <source>
        <dbReference type="ARBA" id="ARBA00024446"/>
    </source>
</evidence>
<dbReference type="AlphaFoldDB" id="A0AAE3QWI0"/>
<evidence type="ECO:0000313" key="6">
    <source>
        <dbReference type="EMBL" id="MDJ1484089.1"/>
    </source>
</evidence>
<dbReference type="HAMAP" id="MF_00601">
    <property type="entry name" value="EutC"/>
    <property type="match status" value="1"/>
</dbReference>
<dbReference type="RefSeq" id="WP_313984900.1">
    <property type="nucleotide sequence ID" value="NZ_JASJOS010000013.1"/>
</dbReference>
<dbReference type="GO" id="GO:0006520">
    <property type="term" value="P:amino acid metabolic process"/>
    <property type="evidence" value="ECO:0007669"/>
    <property type="project" value="InterPro"/>
</dbReference>
<comment type="cofactor">
    <cofactor evidence="5">
        <name>adenosylcob(III)alamin</name>
        <dbReference type="ChEBI" id="CHEBI:18408"/>
    </cofactor>
    <text evidence="5">Binds between the large and small subunits.</text>
</comment>
<reference evidence="6" key="1">
    <citation type="submission" date="2023-05" db="EMBL/GenBank/DDBJ databases">
        <authorList>
            <person name="Zhang X."/>
        </authorList>
    </citation>
    <scope>NUCLEOTIDE SEQUENCE</scope>
    <source>
        <strain evidence="6">YF14B1</strain>
    </source>
</reference>
<gene>
    <name evidence="5 6" type="primary">eutC</name>
    <name evidence="6" type="ORF">QNI16_26565</name>
</gene>
<comment type="subcellular location">
    <subcellularLocation>
        <location evidence="5">Bacterial microcompartment</location>
    </subcellularLocation>
</comment>
<dbReference type="GO" id="GO:0031419">
    <property type="term" value="F:cobalamin binding"/>
    <property type="evidence" value="ECO:0007669"/>
    <property type="project" value="UniProtKB-UniRule"/>
</dbReference>
<dbReference type="PIRSF" id="PIRSF018982">
    <property type="entry name" value="EutC"/>
    <property type="match status" value="1"/>
</dbReference>
<dbReference type="InterPro" id="IPR042251">
    <property type="entry name" value="EutC_C"/>
</dbReference>
<proteinExistence type="inferred from homology"/>
<accession>A0AAE3QWI0</accession>
<comment type="similarity">
    <text evidence="5">Belongs to the EutC family.</text>
</comment>
<keyword evidence="4 5" id="KW-1283">Bacterial microcompartment</keyword>
<feature type="binding site" evidence="5">
    <location>
        <position position="175"/>
    </location>
    <ligand>
        <name>adenosylcob(III)alamin</name>
        <dbReference type="ChEBI" id="CHEBI:18408"/>
    </ligand>
</feature>
<dbReference type="InterPro" id="IPR009246">
    <property type="entry name" value="EutC"/>
</dbReference>
<evidence type="ECO:0000256" key="5">
    <source>
        <dbReference type="HAMAP-Rule" id="MF_00601"/>
    </source>
</evidence>
<sequence>MSSVISDPWEGLRQFTAARIALGHTGHSLPTDVLLGFQADHAQARDAVYSALNAQQLCEDLQHFVPGILLTSQAQNRQQYLQRPDLGRKLSAVSKQKLIAQNTTENDLSIVIADGLSACAINQHVVPVLSLLIPVLVDKGWTLAPVCIVEQGRVAIADEIGFLQKSRTTLILIGERPGLSSPDSMGAYLTFQPKTGLTDESRNCISNIRPAGLHYPQATEKIYYLLNQMKIKQISGVSLKDEMELPGGKLLD</sequence>
<evidence type="ECO:0000256" key="2">
    <source>
        <dbReference type="ARBA" id="ARBA00023239"/>
    </source>
</evidence>
<keyword evidence="3 5" id="KW-0170">Cobalt</keyword>
<dbReference type="GO" id="GO:0008851">
    <property type="term" value="F:ethanolamine ammonia-lyase activity"/>
    <property type="evidence" value="ECO:0007669"/>
    <property type="project" value="UniProtKB-UniRule"/>
</dbReference>
<comment type="subunit">
    <text evidence="5">The basic unit is a heterodimer which dimerizes to form tetramers. The heterotetramers trimerize; 6 large subunits form a core ring with 6 small subunits projecting outwards.</text>
</comment>
<evidence type="ECO:0000313" key="7">
    <source>
        <dbReference type="Proteomes" id="UP001241110"/>
    </source>
</evidence>
<dbReference type="EMBL" id="JASJOS010000013">
    <property type="protein sequence ID" value="MDJ1484089.1"/>
    <property type="molecule type" value="Genomic_DNA"/>
</dbReference>
<dbReference type="Gene3D" id="3.40.50.11240">
    <property type="entry name" value="Ethanolamine ammonia-lyase light chain (EutC)"/>
    <property type="match status" value="1"/>
</dbReference>
<dbReference type="GO" id="GO:0009350">
    <property type="term" value="C:ethanolamine ammonia-lyase complex"/>
    <property type="evidence" value="ECO:0007669"/>
    <property type="project" value="UniProtKB-UniRule"/>
</dbReference>
<comment type="function">
    <text evidence="5">Catalyzes the deamination of various vicinal amino-alcohols to oxo compounds. Allows this organism to utilize ethanolamine as the sole source of nitrogen and carbon in the presence of external vitamin B12.</text>
</comment>
<dbReference type="GO" id="GO:0031471">
    <property type="term" value="C:ethanolamine degradation polyhedral organelle"/>
    <property type="evidence" value="ECO:0007669"/>
    <property type="project" value="UniProtKB-UniRule"/>
</dbReference>
<name>A0AAE3QWI0_9BACT</name>
<dbReference type="EC" id="4.3.1.7" evidence="5"/>
<dbReference type="PANTHER" id="PTHR39330:SF1">
    <property type="entry name" value="ETHANOLAMINE AMMONIA-LYASE SMALL SUBUNIT"/>
    <property type="match status" value="1"/>
</dbReference>
<keyword evidence="1 5" id="KW-0846">Cobalamin</keyword>
<comment type="pathway">
    <text evidence="5">Amine and polyamine degradation; ethanolamine degradation.</text>
</comment>
<dbReference type="Proteomes" id="UP001241110">
    <property type="component" value="Unassembled WGS sequence"/>
</dbReference>
<dbReference type="GO" id="GO:0046336">
    <property type="term" value="P:ethanolamine catabolic process"/>
    <property type="evidence" value="ECO:0007669"/>
    <property type="project" value="UniProtKB-UniRule"/>
</dbReference>
<dbReference type="Gene3D" id="1.10.30.40">
    <property type="entry name" value="Ethanolamine ammonia-lyase light chain (EutC), N-terminal domain"/>
    <property type="match status" value="1"/>
</dbReference>
<feature type="binding site" evidence="5">
    <location>
        <position position="154"/>
    </location>
    <ligand>
        <name>adenosylcob(III)alamin</name>
        <dbReference type="ChEBI" id="CHEBI:18408"/>
    </ligand>
</feature>
<protein>
    <recommendedName>
        <fullName evidence="5">Ethanolamine ammonia-lyase small subunit</fullName>
        <shortName evidence="5">EAL small subunit</shortName>
        <ecNumber evidence="5">4.3.1.7</ecNumber>
    </recommendedName>
</protein>
<evidence type="ECO:0000256" key="1">
    <source>
        <dbReference type="ARBA" id="ARBA00022628"/>
    </source>
</evidence>